<dbReference type="Gene3D" id="2.120.10.30">
    <property type="entry name" value="TolB, C-terminal domain"/>
    <property type="match status" value="1"/>
</dbReference>
<dbReference type="OMA" id="NDHYITK"/>
<dbReference type="PANTHER" id="PTHR11799">
    <property type="entry name" value="PARAOXONASE"/>
    <property type="match status" value="1"/>
</dbReference>
<dbReference type="Proteomes" id="UP000001861">
    <property type="component" value="Unassembled WGS sequence"/>
</dbReference>
<dbReference type="KEGG" id="cci:CC1G_12566"/>
<comment type="caution">
    <text evidence="1">The sequence shown here is derived from an EMBL/GenBank/DDBJ whole genome shotgun (WGS) entry which is preliminary data.</text>
</comment>
<proteinExistence type="predicted"/>
<dbReference type="OrthoDB" id="5307922at2759"/>
<dbReference type="SUPFAM" id="SSF63829">
    <property type="entry name" value="Calcium-dependent phosphotriesterase"/>
    <property type="match status" value="1"/>
</dbReference>
<dbReference type="InterPro" id="IPR011042">
    <property type="entry name" value="6-blade_b-propeller_TolB-like"/>
</dbReference>
<dbReference type="HOGENOM" id="CLU_035172_1_0_1"/>
<dbReference type="AlphaFoldDB" id="A8NU63"/>
<dbReference type="InterPro" id="IPR051288">
    <property type="entry name" value="Serum_paraoxonase/arylesterase"/>
</dbReference>
<gene>
    <name evidence="1" type="ORF">CC1G_12566</name>
</gene>
<dbReference type="PANTHER" id="PTHR11799:SF30">
    <property type="entry name" value="SERUM PARAOXONASE_ARYLESTERASE 2"/>
    <property type="match status" value="1"/>
</dbReference>
<evidence type="ECO:0000313" key="2">
    <source>
        <dbReference type="Proteomes" id="UP000001861"/>
    </source>
</evidence>
<dbReference type="EMBL" id="AACS02000004">
    <property type="protein sequence ID" value="EAU85427.2"/>
    <property type="molecule type" value="Genomic_DNA"/>
</dbReference>
<organism evidence="1 2">
    <name type="scientific">Coprinopsis cinerea (strain Okayama-7 / 130 / ATCC MYA-4618 / FGSC 9003)</name>
    <name type="common">Inky cap fungus</name>
    <name type="synonym">Hormographiella aspergillata</name>
    <dbReference type="NCBI Taxonomy" id="240176"/>
    <lineage>
        <taxon>Eukaryota</taxon>
        <taxon>Fungi</taxon>
        <taxon>Dikarya</taxon>
        <taxon>Basidiomycota</taxon>
        <taxon>Agaricomycotina</taxon>
        <taxon>Agaricomycetes</taxon>
        <taxon>Agaricomycetidae</taxon>
        <taxon>Agaricales</taxon>
        <taxon>Agaricineae</taxon>
        <taxon>Psathyrellaceae</taxon>
        <taxon>Coprinopsis</taxon>
    </lineage>
</organism>
<protein>
    <submittedName>
        <fullName evidence="1">Arylesterase</fullName>
    </submittedName>
</protein>
<dbReference type="RefSeq" id="XP_001836385.2">
    <property type="nucleotide sequence ID" value="XM_001836333.2"/>
</dbReference>
<dbReference type="eggNOG" id="ENOG502S58R">
    <property type="taxonomic scope" value="Eukaryota"/>
</dbReference>
<accession>A8NU63</accession>
<dbReference type="VEuPathDB" id="FungiDB:CC1G_12566"/>
<name>A8NU63_COPC7</name>
<evidence type="ECO:0000313" key="1">
    <source>
        <dbReference type="EMBL" id="EAU85427.2"/>
    </source>
</evidence>
<reference evidence="1 2" key="1">
    <citation type="journal article" date="2010" name="Proc. Natl. Acad. Sci. U.S.A.">
        <title>Insights into evolution of multicellular fungi from the assembled chromosomes of the mushroom Coprinopsis cinerea (Coprinus cinereus).</title>
        <authorList>
            <person name="Stajich J.E."/>
            <person name="Wilke S.K."/>
            <person name="Ahren D."/>
            <person name="Au C.H."/>
            <person name="Birren B.W."/>
            <person name="Borodovsky M."/>
            <person name="Burns C."/>
            <person name="Canback B."/>
            <person name="Casselton L.A."/>
            <person name="Cheng C.K."/>
            <person name="Deng J."/>
            <person name="Dietrich F.S."/>
            <person name="Fargo D.C."/>
            <person name="Farman M.L."/>
            <person name="Gathman A.C."/>
            <person name="Goldberg J."/>
            <person name="Guigo R."/>
            <person name="Hoegger P.J."/>
            <person name="Hooker J.B."/>
            <person name="Huggins A."/>
            <person name="James T.Y."/>
            <person name="Kamada T."/>
            <person name="Kilaru S."/>
            <person name="Kodira C."/>
            <person name="Kues U."/>
            <person name="Kupfer D."/>
            <person name="Kwan H.S."/>
            <person name="Lomsadze A."/>
            <person name="Li W."/>
            <person name="Lilly W.W."/>
            <person name="Ma L.J."/>
            <person name="Mackey A.J."/>
            <person name="Manning G."/>
            <person name="Martin F."/>
            <person name="Muraguchi H."/>
            <person name="Natvig D.O."/>
            <person name="Palmerini H."/>
            <person name="Ramesh M.A."/>
            <person name="Rehmeyer C.J."/>
            <person name="Roe B.A."/>
            <person name="Shenoy N."/>
            <person name="Stanke M."/>
            <person name="Ter-Hovhannisyan V."/>
            <person name="Tunlid A."/>
            <person name="Velagapudi R."/>
            <person name="Vision T.J."/>
            <person name="Zeng Q."/>
            <person name="Zolan M.E."/>
            <person name="Pukkila P.J."/>
        </authorList>
    </citation>
    <scope>NUCLEOTIDE SEQUENCE [LARGE SCALE GENOMIC DNA]</scope>
    <source>
        <strain evidence="2">Okayama-7 / 130 / ATCC MYA-4618 / FGSC 9003</strain>
    </source>
</reference>
<dbReference type="InParanoid" id="A8NU63"/>
<dbReference type="GeneID" id="6012926"/>
<keyword evidence="2" id="KW-1185">Reference proteome</keyword>
<sequence>MQALFLYRSGPLLKNVILFKTPLPVGYVVNGDYGQDCTPLGPGDAVNPLESLAYCEDEAWWEHNDAAGKPSSRLLLLSCDPNRKSWNTVMGPLRDPSPKGALWVHKPSKKGEPEGKPQRITLKGYPENHDFHPLGLEAWPSYGGNASNLYVVNHARERTTIEQFTIHPSDPTVATHIRTLSSPYFVAPNALALTSPDSFYVSNDHLITRRWPIIGHVVPVLESVLGLPLAFVSHVTLNPPNSGESAIAKHEFAANFIPFPNGVSISSDGKTVAIASTSLAQIWFYDRDPATNALTKTSKVVTLPFCGDNIRFTPSLDNPDGPEELLVAGHPHFPSLVQLAKGLPAHSGSWVVSVVPKSNPEQSFEKNGKKFDGEASVSTSDYVSDGPTWSLKTLFQSDGSPGGVLSSSTGLRDPETGKLYVTGLYHPDGAVVCTPRK</sequence>